<dbReference type="InParanoid" id="A9WJ85"/>
<keyword evidence="2" id="KW-0812">Transmembrane</keyword>
<dbReference type="InterPro" id="IPR036457">
    <property type="entry name" value="PPM-type-like_dom_sf"/>
</dbReference>
<dbReference type="Gene3D" id="3.60.40.10">
    <property type="entry name" value="PPM-type phosphatase domain"/>
    <property type="match status" value="1"/>
</dbReference>
<dbReference type="AlphaFoldDB" id="A9WJ85"/>
<dbReference type="RefSeq" id="WP_012257018.1">
    <property type="nucleotide sequence ID" value="NC_010175.1"/>
</dbReference>
<sequence>MRVRYSARTDVGQRREVNQDAYGSAEIDQGTLLVVCDGMGGHLAGEVASRLAVETIITSFRADNDPAEGLRQALISANQRVYQEGRGTMGTTAVAAFFWHNMLYVANVGDSRAYLVREGLIRQLTNDHSLIGDQVAAGLLTPEQARTSTIRNIITRAIGHQSHVEVDIFREPLLPGDTVVLSTDGMHGLLTDEEIAAIASMHPLDVASRRLVDEANARGGPDNITVVVAQVDGLEPIGYDTPAETVTSPSAPVSPPMARPLSRTGLITSILILVLLVGLATSLLVTNEPSLPPLLSSPTLAATATLPPTTTTPLPRPTETP</sequence>
<dbReference type="EnsemblBacteria" id="ABY34362">
    <property type="protein sequence ID" value="ABY34362"/>
    <property type="gene ID" value="Caur_1132"/>
</dbReference>
<dbReference type="GO" id="GO:0004722">
    <property type="term" value="F:protein serine/threonine phosphatase activity"/>
    <property type="evidence" value="ECO:0000318"/>
    <property type="project" value="GO_Central"/>
</dbReference>
<evidence type="ECO:0000313" key="5">
    <source>
        <dbReference type="Proteomes" id="UP000002008"/>
    </source>
</evidence>
<feature type="region of interest" description="Disordered" evidence="1">
    <location>
        <begin position="294"/>
        <end position="321"/>
    </location>
</feature>
<feature type="compositionally biased region" description="Low complexity" evidence="1">
    <location>
        <begin position="294"/>
        <end position="313"/>
    </location>
</feature>
<dbReference type="CDD" id="cd00143">
    <property type="entry name" value="PP2Cc"/>
    <property type="match status" value="1"/>
</dbReference>
<dbReference type="InterPro" id="IPR001932">
    <property type="entry name" value="PPM-type_phosphatase-like_dom"/>
</dbReference>
<proteinExistence type="predicted"/>
<dbReference type="SMART" id="SM00331">
    <property type="entry name" value="PP2C_SIG"/>
    <property type="match status" value="1"/>
</dbReference>
<dbReference type="GO" id="GO:0007165">
    <property type="term" value="P:signal transduction"/>
    <property type="evidence" value="ECO:0000318"/>
    <property type="project" value="GO_Central"/>
</dbReference>
<dbReference type="Proteomes" id="UP000002008">
    <property type="component" value="Chromosome"/>
</dbReference>
<feature type="transmembrane region" description="Helical" evidence="2">
    <location>
        <begin position="266"/>
        <end position="285"/>
    </location>
</feature>
<feature type="domain" description="PPM-type phosphatase" evidence="3">
    <location>
        <begin position="4"/>
        <end position="231"/>
    </location>
</feature>
<evidence type="ECO:0000313" key="4">
    <source>
        <dbReference type="EMBL" id="ABY34362.1"/>
    </source>
</evidence>
<evidence type="ECO:0000256" key="2">
    <source>
        <dbReference type="SAM" id="Phobius"/>
    </source>
</evidence>
<dbReference type="InterPro" id="IPR015655">
    <property type="entry name" value="PP2C"/>
</dbReference>
<dbReference type="STRING" id="324602.Caur_1132"/>
<keyword evidence="2" id="KW-0472">Membrane</keyword>
<organism evidence="4 5">
    <name type="scientific">Chloroflexus aurantiacus (strain ATCC 29366 / DSM 635 / J-10-fl)</name>
    <dbReference type="NCBI Taxonomy" id="324602"/>
    <lineage>
        <taxon>Bacteria</taxon>
        <taxon>Bacillati</taxon>
        <taxon>Chloroflexota</taxon>
        <taxon>Chloroflexia</taxon>
        <taxon>Chloroflexales</taxon>
        <taxon>Chloroflexineae</taxon>
        <taxon>Chloroflexaceae</taxon>
        <taxon>Chloroflexus</taxon>
    </lineage>
</organism>
<dbReference type="PANTHER" id="PTHR47992">
    <property type="entry name" value="PROTEIN PHOSPHATASE"/>
    <property type="match status" value="1"/>
</dbReference>
<dbReference type="eggNOG" id="COG0631">
    <property type="taxonomic scope" value="Bacteria"/>
</dbReference>
<dbReference type="SMART" id="SM00332">
    <property type="entry name" value="PP2Cc"/>
    <property type="match status" value="1"/>
</dbReference>
<dbReference type="EMBL" id="CP000909">
    <property type="protein sequence ID" value="ABY34362.1"/>
    <property type="molecule type" value="Genomic_DNA"/>
</dbReference>
<dbReference type="PATRIC" id="fig|324602.8.peg.1294"/>
<dbReference type="Pfam" id="PF00481">
    <property type="entry name" value="PP2C"/>
    <property type="match status" value="1"/>
</dbReference>
<dbReference type="SUPFAM" id="SSF81606">
    <property type="entry name" value="PP2C-like"/>
    <property type="match status" value="1"/>
</dbReference>
<keyword evidence="2" id="KW-1133">Transmembrane helix</keyword>
<dbReference type="KEGG" id="cau:Caur_1132"/>
<gene>
    <name evidence="4" type="ordered locus">Caur_1132</name>
</gene>
<name>A9WJ85_CHLAA</name>
<evidence type="ECO:0000256" key="1">
    <source>
        <dbReference type="SAM" id="MobiDB-lite"/>
    </source>
</evidence>
<reference evidence="5" key="1">
    <citation type="journal article" date="2011" name="BMC Genomics">
        <title>Complete genome sequence of the filamentous anoxygenic phototrophic bacterium Chloroflexus aurantiacus.</title>
        <authorList>
            <person name="Tang K.H."/>
            <person name="Barry K."/>
            <person name="Chertkov O."/>
            <person name="Dalin E."/>
            <person name="Han C.S."/>
            <person name="Hauser L.J."/>
            <person name="Honchak B.M."/>
            <person name="Karbach L.E."/>
            <person name="Land M.L."/>
            <person name="Lapidus A."/>
            <person name="Larimer F.W."/>
            <person name="Mikhailova N."/>
            <person name="Pitluck S."/>
            <person name="Pierson B.K."/>
            <person name="Blankenship R.E."/>
        </authorList>
    </citation>
    <scope>NUCLEOTIDE SEQUENCE [LARGE SCALE GENOMIC DNA]</scope>
    <source>
        <strain evidence="5">ATCC 29366 / DSM 635 / J-10-fl</strain>
    </source>
</reference>
<dbReference type="HOGENOM" id="CLU_034545_4_0_0"/>
<accession>A9WJ85</accession>
<keyword evidence="5" id="KW-1185">Reference proteome</keyword>
<evidence type="ECO:0000259" key="3">
    <source>
        <dbReference type="PROSITE" id="PS51746"/>
    </source>
</evidence>
<protein>
    <submittedName>
        <fullName evidence="4">Protein phosphatase 2C-like protein</fullName>
    </submittedName>
</protein>
<dbReference type="PROSITE" id="PS51746">
    <property type="entry name" value="PPM_2"/>
    <property type="match status" value="1"/>
</dbReference>